<comment type="caution">
    <text evidence="1">The sequence shown here is derived from an EMBL/GenBank/DDBJ whole genome shotgun (WGS) entry which is preliminary data.</text>
</comment>
<dbReference type="AlphaFoldDB" id="A0A5B7E7D9"/>
<dbReference type="EMBL" id="VSRR010002164">
    <property type="protein sequence ID" value="MPC29951.1"/>
    <property type="molecule type" value="Genomic_DNA"/>
</dbReference>
<organism evidence="1 2">
    <name type="scientific">Portunus trituberculatus</name>
    <name type="common">Swimming crab</name>
    <name type="synonym">Neptunus trituberculatus</name>
    <dbReference type="NCBI Taxonomy" id="210409"/>
    <lineage>
        <taxon>Eukaryota</taxon>
        <taxon>Metazoa</taxon>
        <taxon>Ecdysozoa</taxon>
        <taxon>Arthropoda</taxon>
        <taxon>Crustacea</taxon>
        <taxon>Multicrustacea</taxon>
        <taxon>Malacostraca</taxon>
        <taxon>Eumalacostraca</taxon>
        <taxon>Eucarida</taxon>
        <taxon>Decapoda</taxon>
        <taxon>Pleocyemata</taxon>
        <taxon>Brachyura</taxon>
        <taxon>Eubrachyura</taxon>
        <taxon>Portunoidea</taxon>
        <taxon>Portunidae</taxon>
        <taxon>Portuninae</taxon>
        <taxon>Portunus</taxon>
    </lineage>
</organism>
<evidence type="ECO:0000313" key="2">
    <source>
        <dbReference type="Proteomes" id="UP000324222"/>
    </source>
</evidence>
<evidence type="ECO:0000313" key="1">
    <source>
        <dbReference type="EMBL" id="MPC29951.1"/>
    </source>
</evidence>
<gene>
    <name evidence="1" type="ORF">E2C01_023204</name>
</gene>
<proteinExistence type="predicted"/>
<sequence>MVEEGLEEGGILCLGIVSQPAALADLAFCYPARQPIIFQTQGLPASQPTSERPSLFLTAASHQACPSGTSNRSLTDLLAIQLA</sequence>
<accession>A0A5B7E7D9</accession>
<name>A0A5B7E7D9_PORTR</name>
<keyword evidence="2" id="KW-1185">Reference proteome</keyword>
<dbReference type="Proteomes" id="UP000324222">
    <property type="component" value="Unassembled WGS sequence"/>
</dbReference>
<reference evidence="1 2" key="1">
    <citation type="submission" date="2019-05" db="EMBL/GenBank/DDBJ databases">
        <title>Another draft genome of Portunus trituberculatus and its Hox gene families provides insights of decapod evolution.</title>
        <authorList>
            <person name="Jeong J.-H."/>
            <person name="Song I."/>
            <person name="Kim S."/>
            <person name="Choi T."/>
            <person name="Kim D."/>
            <person name="Ryu S."/>
            <person name="Kim W."/>
        </authorList>
    </citation>
    <scope>NUCLEOTIDE SEQUENCE [LARGE SCALE GENOMIC DNA]</scope>
    <source>
        <tissue evidence="1">Muscle</tissue>
    </source>
</reference>
<protein>
    <submittedName>
        <fullName evidence="1">Uncharacterized protein</fullName>
    </submittedName>
</protein>